<dbReference type="AlphaFoldDB" id="A0A0E9T8N8"/>
<reference evidence="2" key="2">
    <citation type="journal article" date="2015" name="Fish Shellfish Immunol.">
        <title>Early steps in the European eel (Anguilla anguilla)-Vibrio vulnificus interaction in the gills: Role of the RtxA13 toxin.</title>
        <authorList>
            <person name="Callol A."/>
            <person name="Pajuelo D."/>
            <person name="Ebbesson L."/>
            <person name="Teles M."/>
            <person name="MacKenzie S."/>
            <person name="Amaro C."/>
        </authorList>
    </citation>
    <scope>NUCLEOTIDE SEQUENCE</scope>
</reference>
<name>A0A0E9T8N8_ANGAN</name>
<reference evidence="2" key="1">
    <citation type="submission" date="2014-11" db="EMBL/GenBank/DDBJ databases">
        <authorList>
            <person name="Amaro Gonzalez C."/>
        </authorList>
    </citation>
    <scope>NUCLEOTIDE SEQUENCE</scope>
</reference>
<sequence length="38" mass="4506">MDLYVCVWGWVCWCFYVKSLQLLVICFNAFKNIVQSVS</sequence>
<keyword evidence="1" id="KW-0812">Transmembrane</keyword>
<protein>
    <submittedName>
        <fullName evidence="2">Uncharacterized protein</fullName>
    </submittedName>
</protein>
<proteinExistence type="predicted"/>
<organism evidence="2">
    <name type="scientific">Anguilla anguilla</name>
    <name type="common">European freshwater eel</name>
    <name type="synonym">Muraena anguilla</name>
    <dbReference type="NCBI Taxonomy" id="7936"/>
    <lineage>
        <taxon>Eukaryota</taxon>
        <taxon>Metazoa</taxon>
        <taxon>Chordata</taxon>
        <taxon>Craniata</taxon>
        <taxon>Vertebrata</taxon>
        <taxon>Euteleostomi</taxon>
        <taxon>Actinopterygii</taxon>
        <taxon>Neopterygii</taxon>
        <taxon>Teleostei</taxon>
        <taxon>Anguilliformes</taxon>
        <taxon>Anguillidae</taxon>
        <taxon>Anguilla</taxon>
    </lineage>
</organism>
<keyword evidence="1" id="KW-1133">Transmembrane helix</keyword>
<keyword evidence="1" id="KW-0472">Membrane</keyword>
<evidence type="ECO:0000256" key="1">
    <source>
        <dbReference type="SAM" id="Phobius"/>
    </source>
</evidence>
<evidence type="ECO:0000313" key="2">
    <source>
        <dbReference type="EMBL" id="JAH50001.1"/>
    </source>
</evidence>
<dbReference type="EMBL" id="GBXM01058576">
    <property type="protein sequence ID" value="JAH50001.1"/>
    <property type="molecule type" value="Transcribed_RNA"/>
</dbReference>
<accession>A0A0E9T8N8</accession>
<feature type="transmembrane region" description="Helical" evidence="1">
    <location>
        <begin position="7"/>
        <end position="30"/>
    </location>
</feature>